<evidence type="ECO:0000313" key="4">
    <source>
        <dbReference type="EMBL" id="HIR12930.1"/>
    </source>
</evidence>
<dbReference type="InterPro" id="IPR001670">
    <property type="entry name" value="ADH_Fe/GldA"/>
</dbReference>
<dbReference type="Gene3D" id="3.40.50.1970">
    <property type="match status" value="1"/>
</dbReference>
<dbReference type="AlphaFoldDB" id="A0A9D1D861"/>
<dbReference type="CDD" id="cd08187">
    <property type="entry name" value="BDH"/>
    <property type="match status" value="1"/>
</dbReference>
<dbReference type="Gene3D" id="1.20.1090.10">
    <property type="entry name" value="Dehydroquinate synthase-like - alpha domain"/>
    <property type="match status" value="1"/>
</dbReference>
<dbReference type="InterPro" id="IPR044731">
    <property type="entry name" value="BDH-like"/>
</dbReference>
<comment type="caution">
    <text evidence="4">The sequence shown here is derived from an EMBL/GenBank/DDBJ whole genome shotgun (WGS) entry which is preliminary data.</text>
</comment>
<evidence type="ECO:0000259" key="3">
    <source>
        <dbReference type="Pfam" id="PF25137"/>
    </source>
</evidence>
<dbReference type="InterPro" id="IPR018211">
    <property type="entry name" value="ADH_Fe_CS"/>
</dbReference>
<dbReference type="EMBL" id="DVGK01000042">
    <property type="protein sequence ID" value="HIR12930.1"/>
    <property type="molecule type" value="Genomic_DNA"/>
</dbReference>
<dbReference type="InterPro" id="IPR056798">
    <property type="entry name" value="ADH_Fe_C"/>
</dbReference>
<dbReference type="PANTHER" id="PTHR43633">
    <property type="entry name" value="ALCOHOL DEHYDROGENASE YQHD"/>
    <property type="match status" value="1"/>
</dbReference>
<dbReference type="Proteomes" id="UP000886757">
    <property type="component" value="Unassembled WGS sequence"/>
</dbReference>
<sequence>MNKFNFSYPTKVYFGEGAAAEALKLELPKVGKTVMLAYGGGSVKKNGIYDELKKLLLQAGKEIVDFSGIMSNPTYAKVQEGAALARESQVDFILAVGGGSVIDCCKVVSAQAALQEDIWSMEYEKGKFPVAGIPMGAVVTVSGTGAEMNSGAVITYEEKMWKGPVVGTGASFAVLDPVYTATVPAMQVLSGAFDTLSHAMETYLGTSDADNVSDDAALAVMRNTVVNMRRLLQDLNDMQARGNLMWDSAMAENGILKVGRLTDFQAHQIEHQLGAYTDCNHGQGLAVIHPVYYRHILKDAEEKFTRFAKTVFGKDTAEEGLEALTEFIKECGLPTKLGQLQSKVEITPEVLRKVADTCNIIKCNPRQLSREEIYEILLECM</sequence>
<reference evidence="4" key="1">
    <citation type="submission" date="2020-10" db="EMBL/GenBank/DDBJ databases">
        <authorList>
            <person name="Gilroy R."/>
        </authorList>
    </citation>
    <scope>NUCLEOTIDE SEQUENCE</scope>
    <source>
        <strain evidence="4">ChiSjej4B22-8148</strain>
    </source>
</reference>
<dbReference type="GO" id="GO:0005829">
    <property type="term" value="C:cytosol"/>
    <property type="evidence" value="ECO:0007669"/>
    <property type="project" value="TreeGrafter"/>
</dbReference>
<dbReference type="Pfam" id="PF00465">
    <property type="entry name" value="Fe-ADH"/>
    <property type="match status" value="1"/>
</dbReference>
<evidence type="ECO:0000259" key="2">
    <source>
        <dbReference type="Pfam" id="PF00465"/>
    </source>
</evidence>
<keyword evidence="1" id="KW-0560">Oxidoreductase</keyword>
<gene>
    <name evidence="4" type="ORF">IAB31_03280</name>
</gene>
<dbReference type="SUPFAM" id="SSF56796">
    <property type="entry name" value="Dehydroquinate synthase-like"/>
    <property type="match status" value="1"/>
</dbReference>
<dbReference type="GO" id="GO:0008106">
    <property type="term" value="F:alcohol dehydrogenase (NADP+) activity"/>
    <property type="evidence" value="ECO:0007669"/>
    <property type="project" value="TreeGrafter"/>
</dbReference>
<evidence type="ECO:0000313" key="5">
    <source>
        <dbReference type="Proteomes" id="UP000886757"/>
    </source>
</evidence>
<protein>
    <submittedName>
        <fullName evidence="4">Iron-containing alcohol dehydrogenase</fullName>
    </submittedName>
</protein>
<dbReference type="GO" id="GO:0046872">
    <property type="term" value="F:metal ion binding"/>
    <property type="evidence" value="ECO:0007669"/>
    <property type="project" value="InterPro"/>
</dbReference>
<proteinExistence type="predicted"/>
<feature type="domain" description="Fe-containing alcohol dehydrogenase-like C-terminal" evidence="3">
    <location>
        <begin position="191"/>
        <end position="379"/>
    </location>
</feature>
<dbReference type="GO" id="GO:1990002">
    <property type="term" value="F:methylglyoxal reductase (NADPH) (acetol producing) activity"/>
    <property type="evidence" value="ECO:0007669"/>
    <property type="project" value="TreeGrafter"/>
</dbReference>
<dbReference type="PROSITE" id="PS00913">
    <property type="entry name" value="ADH_IRON_1"/>
    <property type="match status" value="1"/>
</dbReference>
<dbReference type="Pfam" id="PF25137">
    <property type="entry name" value="ADH_Fe_C"/>
    <property type="match status" value="1"/>
</dbReference>
<dbReference type="GO" id="GO:1990362">
    <property type="term" value="F:butanol dehydrogenase (NAD+) activity"/>
    <property type="evidence" value="ECO:0007669"/>
    <property type="project" value="InterPro"/>
</dbReference>
<organism evidence="4 5">
    <name type="scientific">Candidatus Choladousia intestinavium</name>
    <dbReference type="NCBI Taxonomy" id="2840727"/>
    <lineage>
        <taxon>Bacteria</taxon>
        <taxon>Bacillati</taxon>
        <taxon>Bacillota</taxon>
        <taxon>Clostridia</taxon>
        <taxon>Lachnospirales</taxon>
        <taxon>Lachnospiraceae</taxon>
        <taxon>Lachnospiraceae incertae sedis</taxon>
        <taxon>Candidatus Choladousia</taxon>
    </lineage>
</organism>
<dbReference type="PANTHER" id="PTHR43633:SF1">
    <property type="entry name" value="ALCOHOL DEHYDROGENASE YQHD"/>
    <property type="match status" value="1"/>
</dbReference>
<evidence type="ECO:0000256" key="1">
    <source>
        <dbReference type="ARBA" id="ARBA00023002"/>
    </source>
</evidence>
<reference evidence="4" key="2">
    <citation type="journal article" date="2021" name="PeerJ">
        <title>Extensive microbial diversity within the chicken gut microbiome revealed by metagenomics and culture.</title>
        <authorList>
            <person name="Gilroy R."/>
            <person name="Ravi A."/>
            <person name="Getino M."/>
            <person name="Pursley I."/>
            <person name="Horton D.L."/>
            <person name="Alikhan N.F."/>
            <person name="Baker D."/>
            <person name="Gharbi K."/>
            <person name="Hall N."/>
            <person name="Watson M."/>
            <person name="Adriaenssens E.M."/>
            <person name="Foster-Nyarko E."/>
            <person name="Jarju S."/>
            <person name="Secka A."/>
            <person name="Antonio M."/>
            <person name="Oren A."/>
            <person name="Chaudhuri R.R."/>
            <person name="La Ragione R."/>
            <person name="Hildebrand F."/>
            <person name="Pallen M.J."/>
        </authorList>
    </citation>
    <scope>NUCLEOTIDE SEQUENCE</scope>
    <source>
        <strain evidence="4">ChiSjej4B22-8148</strain>
    </source>
</reference>
<name>A0A9D1D861_9FIRM</name>
<accession>A0A9D1D861</accession>
<feature type="domain" description="Alcohol dehydrogenase iron-type/glycerol dehydrogenase GldA" evidence="2">
    <location>
        <begin position="9"/>
        <end position="177"/>
    </location>
</feature>
<dbReference type="FunFam" id="3.40.50.1970:FF:000003">
    <property type="entry name" value="Alcohol dehydrogenase, iron-containing"/>
    <property type="match status" value="1"/>
</dbReference>